<keyword evidence="2" id="KW-1185">Reference proteome</keyword>
<organism evidence="1 2">
    <name type="scientific">Sclerotinia trifoliorum</name>
    <dbReference type="NCBI Taxonomy" id="28548"/>
    <lineage>
        <taxon>Eukaryota</taxon>
        <taxon>Fungi</taxon>
        <taxon>Dikarya</taxon>
        <taxon>Ascomycota</taxon>
        <taxon>Pezizomycotina</taxon>
        <taxon>Leotiomycetes</taxon>
        <taxon>Helotiales</taxon>
        <taxon>Sclerotiniaceae</taxon>
        <taxon>Sclerotinia</taxon>
    </lineage>
</organism>
<evidence type="ECO:0000313" key="2">
    <source>
        <dbReference type="Proteomes" id="UP000624404"/>
    </source>
</evidence>
<protein>
    <submittedName>
        <fullName evidence="1">E1dbc09b-baa8-4fd7-9ec8-a0e8c6e786b4-CDS</fullName>
    </submittedName>
</protein>
<gene>
    <name evidence="1" type="ORF">SCLTRI_LOCUS10212</name>
</gene>
<sequence>MSSTLVLTVEQVEVDGVTYYGPREKKKKKRKRKKNIILEPTTREEIVKIDIGSAAHNRHTFEVPKTLLCDNIKYFNEILNGHPRDEPLRLLHLEPTSFALFLEWIQTGKYAPFKIENGFVAFMTRIILYGLADEFGIPQLMDYTMSALMSNYTKYDELTPTEKDGILVYMDTTPGSKLRSFIAFSLAISSIATKDSLLRLNKIAWMEHFGHAELGKDVWIWMNRIKAGYLKGVLGQNQKVSASSLRSFAPSKCSFHVHPEGLACAFMGDIF</sequence>
<dbReference type="InterPro" id="IPR011333">
    <property type="entry name" value="SKP1/BTB/POZ_sf"/>
</dbReference>
<proteinExistence type="predicted"/>
<dbReference type="Gene3D" id="3.30.710.10">
    <property type="entry name" value="Potassium Channel Kv1.1, Chain A"/>
    <property type="match status" value="1"/>
</dbReference>
<accession>A0A8H2W4C5</accession>
<dbReference type="Proteomes" id="UP000624404">
    <property type="component" value="Unassembled WGS sequence"/>
</dbReference>
<name>A0A8H2W4C5_9HELO</name>
<evidence type="ECO:0000313" key="1">
    <source>
        <dbReference type="EMBL" id="CAD6455248.1"/>
    </source>
</evidence>
<dbReference type="SUPFAM" id="SSF54695">
    <property type="entry name" value="POZ domain"/>
    <property type="match status" value="1"/>
</dbReference>
<reference evidence="1" key="1">
    <citation type="submission" date="2020-10" db="EMBL/GenBank/DDBJ databases">
        <authorList>
            <person name="Kusch S."/>
        </authorList>
    </citation>
    <scope>NUCLEOTIDE SEQUENCE</scope>
    <source>
        <strain evidence="1">SwB9</strain>
    </source>
</reference>
<dbReference type="AlphaFoldDB" id="A0A8H2W4C5"/>
<comment type="caution">
    <text evidence="1">The sequence shown here is derived from an EMBL/GenBank/DDBJ whole genome shotgun (WGS) entry which is preliminary data.</text>
</comment>
<dbReference type="EMBL" id="CAJHIA010000037">
    <property type="protein sequence ID" value="CAD6455248.1"/>
    <property type="molecule type" value="Genomic_DNA"/>
</dbReference>
<dbReference type="OrthoDB" id="3498022at2759"/>